<evidence type="ECO:0000256" key="7">
    <source>
        <dbReference type="ARBA" id="ARBA00023004"/>
    </source>
</evidence>
<dbReference type="SUPFAM" id="SSF63380">
    <property type="entry name" value="Riboflavin synthase domain-like"/>
    <property type="match status" value="1"/>
</dbReference>
<evidence type="ECO:0000256" key="9">
    <source>
        <dbReference type="SAM" id="Phobius"/>
    </source>
</evidence>
<dbReference type="GO" id="GO:0051537">
    <property type="term" value="F:2 iron, 2 sulfur cluster binding"/>
    <property type="evidence" value="ECO:0007669"/>
    <property type="project" value="UniProtKB-KW"/>
</dbReference>
<dbReference type="PANTHER" id="PTHR47354">
    <property type="entry name" value="NADH OXIDOREDUCTASE HCR"/>
    <property type="match status" value="1"/>
</dbReference>
<keyword evidence="2" id="KW-0285">Flavoprotein</keyword>
<dbReference type="KEGG" id="ptx:ABW99_09300"/>
<dbReference type="PANTHER" id="PTHR47354:SF8">
    <property type="entry name" value="1,2-PHENYLACETYL-COA EPOXIDASE, SUBUNIT E"/>
    <property type="match status" value="1"/>
</dbReference>
<keyword evidence="6" id="KW-0560">Oxidoreductase</keyword>
<evidence type="ECO:0000256" key="5">
    <source>
        <dbReference type="ARBA" id="ARBA00022827"/>
    </source>
</evidence>
<evidence type="ECO:0000313" key="11">
    <source>
        <dbReference type="EMBL" id="AKJ68382.1"/>
    </source>
</evidence>
<organism evidence="11 12">
    <name type="scientific">Pandoraea thiooxydans</name>
    <dbReference type="NCBI Taxonomy" id="445709"/>
    <lineage>
        <taxon>Bacteria</taxon>
        <taxon>Pseudomonadati</taxon>
        <taxon>Pseudomonadota</taxon>
        <taxon>Betaproteobacteria</taxon>
        <taxon>Burkholderiales</taxon>
        <taxon>Burkholderiaceae</taxon>
        <taxon>Pandoraea</taxon>
    </lineage>
</organism>
<feature type="transmembrane region" description="Helical" evidence="9">
    <location>
        <begin position="178"/>
        <end position="196"/>
    </location>
</feature>
<dbReference type="InterPro" id="IPR039261">
    <property type="entry name" value="FNR_nucleotide-bd"/>
</dbReference>
<keyword evidence="8" id="KW-0411">Iron-sulfur</keyword>
<gene>
    <name evidence="11" type="ORF">ABW99_09300</name>
</gene>
<evidence type="ECO:0000256" key="2">
    <source>
        <dbReference type="ARBA" id="ARBA00022630"/>
    </source>
</evidence>
<feature type="transmembrane region" description="Helical" evidence="9">
    <location>
        <begin position="124"/>
        <end position="141"/>
    </location>
</feature>
<keyword evidence="12" id="KW-1185">Reference proteome</keyword>
<protein>
    <recommendedName>
        <fullName evidence="10">FAD-binding FR-type domain-containing protein</fullName>
    </recommendedName>
</protein>
<dbReference type="OrthoDB" id="9806195at2"/>
<keyword evidence="4" id="KW-0479">Metal-binding</keyword>
<keyword evidence="5" id="KW-0274">FAD</keyword>
<evidence type="ECO:0000256" key="8">
    <source>
        <dbReference type="ARBA" id="ARBA00023014"/>
    </source>
</evidence>
<dbReference type="GO" id="GO:0046872">
    <property type="term" value="F:metal ion binding"/>
    <property type="evidence" value="ECO:0007669"/>
    <property type="project" value="UniProtKB-KW"/>
</dbReference>
<evidence type="ECO:0000256" key="1">
    <source>
        <dbReference type="ARBA" id="ARBA00001974"/>
    </source>
</evidence>
<dbReference type="Gene3D" id="3.40.50.80">
    <property type="entry name" value="Nucleotide-binding domain of ferredoxin-NADP reductase (FNR) module"/>
    <property type="match status" value="1"/>
</dbReference>
<keyword evidence="3" id="KW-0001">2Fe-2S</keyword>
<keyword evidence="9" id="KW-0812">Transmembrane</keyword>
<dbReference type="Gene3D" id="2.40.30.10">
    <property type="entry name" value="Translation factors"/>
    <property type="match status" value="1"/>
</dbReference>
<accession>A0A0G3ESV4</accession>
<dbReference type="AlphaFoldDB" id="A0A0G3ESV4"/>
<evidence type="ECO:0000313" key="12">
    <source>
        <dbReference type="Proteomes" id="UP000036700"/>
    </source>
</evidence>
<proteinExistence type="predicted"/>
<dbReference type="GO" id="GO:0050660">
    <property type="term" value="F:flavin adenine dinucleotide binding"/>
    <property type="evidence" value="ECO:0007669"/>
    <property type="project" value="TreeGrafter"/>
</dbReference>
<feature type="transmembrane region" description="Helical" evidence="9">
    <location>
        <begin position="37"/>
        <end position="61"/>
    </location>
</feature>
<dbReference type="InterPro" id="IPR050415">
    <property type="entry name" value="MRET"/>
</dbReference>
<feature type="transmembrane region" description="Helical" evidence="9">
    <location>
        <begin position="12"/>
        <end position="31"/>
    </location>
</feature>
<comment type="cofactor">
    <cofactor evidence="1">
        <name>FAD</name>
        <dbReference type="ChEBI" id="CHEBI:57692"/>
    </cofactor>
</comment>
<dbReference type="SUPFAM" id="SSF52343">
    <property type="entry name" value="Ferredoxin reductase-like, C-terminal NADP-linked domain"/>
    <property type="match status" value="1"/>
</dbReference>
<evidence type="ECO:0000256" key="4">
    <source>
        <dbReference type="ARBA" id="ARBA00022723"/>
    </source>
</evidence>
<evidence type="ECO:0000256" key="6">
    <source>
        <dbReference type="ARBA" id="ARBA00023002"/>
    </source>
</evidence>
<feature type="transmembrane region" description="Helical" evidence="9">
    <location>
        <begin position="85"/>
        <end position="104"/>
    </location>
</feature>
<reference evidence="12" key="1">
    <citation type="submission" date="2015-06" db="EMBL/GenBank/DDBJ databases">
        <authorList>
            <person name="Lim Y.L."/>
            <person name="Ee R."/>
            <person name="Yong D."/>
            <person name="How K.Y."/>
            <person name="Yin W.F."/>
            <person name="Chan K.G."/>
        </authorList>
    </citation>
    <scope>NUCLEOTIDE SEQUENCE [LARGE SCALE GENOMIC DNA]</scope>
    <source>
        <strain evidence="12">DSM 25325</strain>
    </source>
</reference>
<keyword evidence="9" id="KW-1133">Transmembrane helix</keyword>
<feature type="domain" description="FAD-binding FR-type" evidence="10">
    <location>
        <begin position="200"/>
        <end position="302"/>
    </location>
</feature>
<dbReference type="PATRIC" id="fig|445709.3.peg.1989"/>
<dbReference type="STRING" id="445709.ABW99_09300"/>
<dbReference type="InterPro" id="IPR017938">
    <property type="entry name" value="Riboflavin_synthase-like_b-brl"/>
</dbReference>
<keyword evidence="9" id="KW-0472">Membrane</keyword>
<keyword evidence="7" id="KW-0408">Iron</keyword>
<dbReference type="Proteomes" id="UP000036700">
    <property type="component" value="Chromosome"/>
</dbReference>
<evidence type="ECO:0000256" key="3">
    <source>
        <dbReference type="ARBA" id="ARBA00022714"/>
    </source>
</evidence>
<name>A0A0G3ESV4_9BURK</name>
<feature type="transmembrane region" description="Helical" evidence="9">
    <location>
        <begin position="153"/>
        <end position="172"/>
    </location>
</feature>
<dbReference type="InterPro" id="IPR017927">
    <property type="entry name" value="FAD-bd_FR_type"/>
</dbReference>
<evidence type="ECO:0000259" key="10">
    <source>
        <dbReference type="PROSITE" id="PS51384"/>
    </source>
</evidence>
<sequence>MNAGRRYLGTSGLAAPALLLALSLGAVWLNFPGGLRFWRASAIVLAWAGTGALVGSLTLMVREPHWAALMGGLDAMYRWHHRGGVIGYVLLLCHPLALGMAGVRESPRTAWLAISPWHLSWPEWLGWLGVLCLMAGLTSTFSQRTSYRRWQAFHYLTALGVASGLAHVFVLLGDARNFLGFIAVAAVALAWRLLAVDRGLTAHPFRVTQVARKAANMIEASLAPCAGAVPASPGQFLLVAFGDGPGYRGCEEFHPFTVSAIGAQGDLSVAIKAMGPCTRRIQSLRPGVLVRVQGPFGHFLASAPNAPQLWIAGGIGITPFIAAIRAGGISQQTTLIYLYREERDAAFLDELKARAGVDANFELIAEAVGKRLPDVPRLLSRVTRLRQRQVQICGPAGLVKALRSGLRELGVLERSIHYESFDFR</sequence>
<dbReference type="GO" id="GO:0016491">
    <property type="term" value="F:oxidoreductase activity"/>
    <property type="evidence" value="ECO:0007669"/>
    <property type="project" value="UniProtKB-KW"/>
</dbReference>
<dbReference type="EMBL" id="CP011568">
    <property type="protein sequence ID" value="AKJ68382.1"/>
    <property type="molecule type" value="Genomic_DNA"/>
</dbReference>
<dbReference type="PROSITE" id="PS51384">
    <property type="entry name" value="FAD_FR"/>
    <property type="match status" value="1"/>
</dbReference>
<dbReference type="RefSeq" id="WP_047214208.1">
    <property type="nucleotide sequence ID" value="NZ_CP011568.3"/>
</dbReference>